<organism evidence="1 2">
    <name type="scientific">Vitis vinifera</name>
    <name type="common">Grape</name>
    <dbReference type="NCBI Taxonomy" id="29760"/>
    <lineage>
        <taxon>Eukaryota</taxon>
        <taxon>Viridiplantae</taxon>
        <taxon>Streptophyta</taxon>
        <taxon>Embryophyta</taxon>
        <taxon>Tracheophyta</taxon>
        <taxon>Spermatophyta</taxon>
        <taxon>Magnoliopsida</taxon>
        <taxon>eudicotyledons</taxon>
        <taxon>Gunneridae</taxon>
        <taxon>Pentapetalae</taxon>
        <taxon>rosids</taxon>
        <taxon>Vitales</taxon>
        <taxon>Vitaceae</taxon>
        <taxon>Viteae</taxon>
        <taxon>Vitis</taxon>
    </lineage>
</organism>
<gene>
    <name evidence="1" type="ORF">CK203_034563</name>
</gene>
<proteinExistence type="predicted"/>
<sequence length="300" mass="34309">MVSEYQGIMALRRTTSSQNNHANDDIPSSLKSLISMNVEGLYRYLRTLVGLVERQARAIETNSQGQSLSSRGSSFDDFKKLGPHYFFGTSNPIKAEAWILKMEKFFDVIDYFEEQKASYATFIMDFDLIVATPMRDSVVTSKMLRDCLVMIGYREMPVDLVLLDLQDFDVILGMDWLASYHAFVDCFGKKVIFSILGQLEFSFEGKHADRLLRMISTLQASSLLWKDYQGFLAYVVSDENDLKLEDIPVVRDFPYANDLPSLPPKMEVEFTIDLVLGTTLIFKTPYRMALVELKELKAQL</sequence>
<protein>
    <recommendedName>
        <fullName evidence="3">Reverse transcriptase/retrotransposon-derived protein RNase H-like domain-containing protein</fullName>
    </recommendedName>
</protein>
<dbReference type="Proteomes" id="UP000288805">
    <property type="component" value="Unassembled WGS sequence"/>
</dbReference>
<dbReference type="PANTHER" id="PTHR15503">
    <property type="entry name" value="LDOC1 RELATED"/>
    <property type="match status" value="1"/>
</dbReference>
<dbReference type="InterPro" id="IPR021109">
    <property type="entry name" value="Peptidase_aspartic_dom_sf"/>
</dbReference>
<dbReference type="CDD" id="cd00303">
    <property type="entry name" value="retropepsin_like"/>
    <property type="match status" value="1"/>
</dbReference>
<dbReference type="Pfam" id="PF08284">
    <property type="entry name" value="RVP_2"/>
    <property type="match status" value="1"/>
</dbReference>
<name>A0A438IDV8_VITVI</name>
<accession>A0A438IDV8</accession>
<reference evidence="1 2" key="1">
    <citation type="journal article" date="2018" name="PLoS Genet.">
        <title>Population sequencing reveals clonal diversity and ancestral inbreeding in the grapevine cultivar Chardonnay.</title>
        <authorList>
            <person name="Roach M.J."/>
            <person name="Johnson D.L."/>
            <person name="Bohlmann J."/>
            <person name="van Vuuren H.J."/>
            <person name="Jones S.J."/>
            <person name="Pretorius I.S."/>
            <person name="Schmidt S.A."/>
            <person name="Borneman A.R."/>
        </authorList>
    </citation>
    <scope>NUCLEOTIDE SEQUENCE [LARGE SCALE GENOMIC DNA]</scope>
    <source>
        <strain evidence="2">cv. Chardonnay</strain>
        <tissue evidence="1">Leaf</tissue>
    </source>
</reference>
<dbReference type="EMBL" id="QGNW01000118">
    <property type="protein sequence ID" value="RVW94918.1"/>
    <property type="molecule type" value="Genomic_DNA"/>
</dbReference>
<dbReference type="PANTHER" id="PTHR15503:SF45">
    <property type="entry name" value="RNA-DIRECTED DNA POLYMERASE HOMOLOG"/>
    <property type="match status" value="1"/>
</dbReference>
<dbReference type="AlphaFoldDB" id="A0A438IDV8"/>
<evidence type="ECO:0000313" key="2">
    <source>
        <dbReference type="Proteomes" id="UP000288805"/>
    </source>
</evidence>
<evidence type="ECO:0000313" key="1">
    <source>
        <dbReference type="EMBL" id="RVW94918.1"/>
    </source>
</evidence>
<dbReference type="InterPro" id="IPR032567">
    <property type="entry name" value="RTL1-rel"/>
</dbReference>
<dbReference type="Gene3D" id="2.40.70.10">
    <property type="entry name" value="Acid Proteases"/>
    <property type="match status" value="1"/>
</dbReference>
<comment type="caution">
    <text evidence="1">The sequence shown here is derived from an EMBL/GenBank/DDBJ whole genome shotgun (WGS) entry which is preliminary data.</text>
</comment>
<evidence type="ECO:0008006" key="3">
    <source>
        <dbReference type="Google" id="ProtNLM"/>
    </source>
</evidence>